<feature type="non-terminal residue" evidence="1">
    <location>
        <position position="354"/>
    </location>
</feature>
<dbReference type="Gene3D" id="3.90.10.10">
    <property type="entry name" value="Cytochrome C3"/>
    <property type="match status" value="1"/>
</dbReference>
<keyword evidence="2" id="KW-1185">Reference proteome</keyword>
<dbReference type="InterPro" id="IPR036280">
    <property type="entry name" value="Multihaem_cyt_sf"/>
</dbReference>
<proteinExistence type="predicted"/>
<accession>A0A1I5NC04</accession>
<evidence type="ECO:0000313" key="2">
    <source>
        <dbReference type="Proteomes" id="UP000199227"/>
    </source>
</evidence>
<gene>
    <name evidence="1" type="ORF">SAMN05216234_10966</name>
</gene>
<protein>
    <submittedName>
        <fullName evidence="1">Uncharacterized protein</fullName>
    </submittedName>
</protein>
<evidence type="ECO:0000313" key="1">
    <source>
        <dbReference type="EMBL" id="SFP19299.1"/>
    </source>
</evidence>
<name>A0A1I5NC04_9BACT</name>
<dbReference type="Proteomes" id="UP000199227">
    <property type="component" value="Unassembled WGS sequence"/>
</dbReference>
<organism evidence="1 2">
    <name type="scientific">Hydrogenimonas thermophila</name>
    <dbReference type="NCBI Taxonomy" id="223786"/>
    <lineage>
        <taxon>Bacteria</taxon>
        <taxon>Pseudomonadati</taxon>
        <taxon>Campylobacterota</taxon>
        <taxon>Epsilonproteobacteria</taxon>
        <taxon>Campylobacterales</taxon>
        <taxon>Hydrogenimonadaceae</taxon>
        <taxon>Hydrogenimonas</taxon>
    </lineage>
</organism>
<dbReference type="AlphaFoldDB" id="A0A1I5NC04"/>
<dbReference type="STRING" id="223786.SAMN05216234_10966"/>
<reference evidence="1 2" key="1">
    <citation type="submission" date="2016-10" db="EMBL/GenBank/DDBJ databases">
        <authorList>
            <person name="de Groot N.N."/>
        </authorList>
    </citation>
    <scope>NUCLEOTIDE SEQUENCE [LARGE SCALE GENOMIC DNA]</scope>
    <source>
        <strain evidence="1 2">EP1-55-1</strain>
    </source>
</reference>
<dbReference type="EMBL" id="FOXB01000009">
    <property type="protein sequence ID" value="SFP19299.1"/>
    <property type="molecule type" value="Genomic_DNA"/>
</dbReference>
<sequence>MQLKTVIFILLTISLALSEEVKSKKGYRLLAWNDLGMHCMDGNDYSVFSILPPYNNLVAQLIKKDGTPQHITSGVTLTYEAVPSLDGKWNTTSVTKTNFWDYVLSLFGVTLEADKGLAGSYVQSKTPQPLHYDSTHKWWTAEGIPVSPKNDDGSYNMYPMVKVVAKDNSGNVLAETTTVLPVSDEMDCKKCHSSTSNYDDAKPSSGWVNLSDPEKDYKYNILRLHDQKHPTAVAEHNSSLSAKGWNYKAEGLEATANSGTPILCASCHKSNALPGTGVDDIKPLTQALHSKHTDVTDPDTGLTLNNSTNRNACYTCHPGATTQCLRGAMGNAKNPDGTSKMQCQSCHGVMSAVG</sequence>
<dbReference type="SUPFAM" id="SSF48695">
    <property type="entry name" value="Multiheme cytochromes"/>
    <property type="match status" value="1"/>
</dbReference>